<keyword evidence="5 8" id="KW-0812">Transmembrane</keyword>
<feature type="domain" description="Glycosyltransferase RgtA/B/C/D-like" evidence="9">
    <location>
        <begin position="44"/>
        <end position="191"/>
    </location>
</feature>
<reference evidence="10 11" key="1">
    <citation type="submission" date="2024-09" db="EMBL/GenBank/DDBJ databases">
        <authorList>
            <person name="Sun Q."/>
            <person name="Mori K."/>
        </authorList>
    </citation>
    <scope>NUCLEOTIDE SEQUENCE [LARGE SCALE GENOMIC DNA]</scope>
    <source>
        <strain evidence="10 11">JCM 3331</strain>
    </source>
</reference>
<evidence type="ECO:0000256" key="8">
    <source>
        <dbReference type="SAM" id="Phobius"/>
    </source>
</evidence>
<evidence type="ECO:0000256" key="4">
    <source>
        <dbReference type="ARBA" id="ARBA00022679"/>
    </source>
</evidence>
<evidence type="ECO:0000256" key="7">
    <source>
        <dbReference type="ARBA" id="ARBA00023136"/>
    </source>
</evidence>
<dbReference type="Pfam" id="PF13231">
    <property type="entry name" value="PMT_2"/>
    <property type="match status" value="1"/>
</dbReference>
<name>A0ABV5RNM3_9ACTN</name>
<accession>A0ABV5RNM3</accession>
<keyword evidence="7 8" id="KW-0472">Membrane</keyword>
<feature type="transmembrane region" description="Helical" evidence="8">
    <location>
        <begin position="89"/>
        <end position="106"/>
    </location>
</feature>
<feature type="transmembrane region" description="Helical" evidence="8">
    <location>
        <begin position="113"/>
        <end position="131"/>
    </location>
</feature>
<dbReference type="Proteomes" id="UP001589710">
    <property type="component" value="Unassembled WGS sequence"/>
</dbReference>
<keyword evidence="2" id="KW-1003">Cell membrane</keyword>
<dbReference type="EC" id="2.4.-.-" evidence="10"/>
<comment type="caution">
    <text evidence="10">The sequence shown here is derived from an EMBL/GenBank/DDBJ whole genome shotgun (WGS) entry which is preliminary data.</text>
</comment>
<dbReference type="RefSeq" id="WP_386145365.1">
    <property type="nucleotide sequence ID" value="NZ_JBHMCG010000222.1"/>
</dbReference>
<evidence type="ECO:0000256" key="3">
    <source>
        <dbReference type="ARBA" id="ARBA00022676"/>
    </source>
</evidence>
<evidence type="ECO:0000256" key="2">
    <source>
        <dbReference type="ARBA" id="ARBA00022475"/>
    </source>
</evidence>
<gene>
    <name evidence="10" type="ORF">ACFFTL_46430</name>
</gene>
<dbReference type="PANTHER" id="PTHR33908:SF3">
    <property type="entry name" value="UNDECAPRENYL PHOSPHATE-ALPHA-4-AMINO-4-DEOXY-L-ARABINOSE ARABINOSYL TRANSFERASE"/>
    <property type="match status" value="1"/>
</dbReference>
<protein>
    <submittedName>
        <fullName evidence="10">Glycosyltransferase family 39 protein</fullName>
        <ecNumber evidence="10">2.4.-.-</ecNumber>
    </submittedName>
</protein>
<evidence type="ECO:0000313" key="10">
    <source>
        <dbReference type="EMBL" id="MFB9579494.1"/>
    </source>
</evidence>
<dbReference type="PANTHER" id="PTHR33908">
    <property type="entry name" value="MANNOSYLTRANSFERASE YKCB-RELATED"/>
    <property type="match status" value="1"/>
</dbReference>
<organism evidence="10 11">
    <name type="scientific">Streptomyces yanii</name>
    <dbReference type="NCBI Taxonomy" id="78510"/>
    <lineage>
        <taxon>Bacteria</taxon>
        <taxon>Bacillati</taxon>
        <taxon>Actinomycetota</taxon>
        <taxon>Actinomycetes</taxon>
        <taxon>Kitasatosporales</taxon>
        <taxon>Streptomycetaceae</taxon>
        <taxon>Streptomyces</taxon>
    </lineage>
</organism>
<keyword evidence="4 10" id="KW-0808">Transferase</keyword>
<dbReference type="InterPro" id="IPR038731">
    <property type="entry name" value="RgtA/B/C-like"/>
</dbReference>
<keyword evidence="11" id="KW-1185">Reference proteome</keyword>
<dbReference type="GO" id="GO:0016757">
    <property type="term" value="F:glycosyltransferase activity"/>
    <property type="evidence" value="ECO:0007669"/>
    <property type="project" value="UniProtKB-KW"/>
</dbReference>
<keyword evidence="3 10" id="KW-0328">Glycosyltransferase</keyword>
<evidence type="ECO:0000256" key="1">
    <source>
        <dbReference type="ARBA" id="ARBA00004651"/>
    </source>
</evidence>
<sequence length="467" mass="50613">MGLWGIRRENTMWRDESVTYQVAHRSLSEIWHLLGTADAVHGLYYFFMHGLFALGGDGLLLLRLPSVVATSVATLLVASTGTRLAGPRAGLLAGLSFALIPVVQMYAQEGRSYAMVCALVALATWLLVGAVDDPSRRRLSAYGVTLALAGWLHEFAILALVAHGLTLYLWRPPRRVLRSWAVAAVLPVAAVAPLTLFSLRQSGQVSWIGWPHPEEWLVIAAVTLLGLLCAVYGTRQAGVTGRPRAVRLVRLALPLLILPTAALLVASLHEPMYVDRYVLYSQLALGLLIGFAVDRLWAAAGRTARLAAPRPRAVVFGIAAAGVAVALLPVTLQMRTPDSRKDNVTALAAHARALAPDGAGVLFMPSRRREWALSYPDDFRGLTDLALLRSPGADNTLEGTEDSADRIRARLRGFDRVVALSDPPGQPEDALPEEAVKRDVLRTEFVVCRRVQDKGGQVTLYARPGNC</sequence>
<comment type="subcellular location">
    <subcellularLocation>
        <location evidence="1">Cell membrane</location>
        <topology evidence="1">Multi-pass membrane protein</topology>
    </subcellularLocation>
</comment>
<feature type="transmembrane region" description="Helical" evidence="8">
    <location>
        <begin position="277"/>
        <end position="293"/>
    </location>
</feature>
<evidence type="ECO:0000313" key="11">
    <source>
        <dbReference type="Proteomes" id="UP001589710"/>
    </source>
</evidence>
<feature type="transmembrane region" description="Helical" evidence="8">
    <location>
        <begin position="313"/>
        <end position="332"/>
    </location>
</feature>
<feature type="transmembrane region" description="Helical" evidence="8">
    <location>
        <begin position="177"/>
        <end position="196"/>
    </location>
</feature>
<dbReference type="EMBL" id="JBHMCG010000222">
    <property type="protein sequence ID" value="MFB9579494.1"/>
    <property type="molecule type" value="Genomic_DNA"/>
</dbReference>
<feature type="transmembrane region" description="Helical" evidence="8">
    <location>
        <begin position="216"/>
        <end position="233"/>
    </location>
</feature>
<evidence type="ECO:0000259" key="9">
    <source>
        <dbReference type="Pfam" id="PF13231"/>
    </source>
</evidence>
<keyword evidence="6 8" id="KW-1133">Transmembrane helix</keyword>
<evidence type="ECO:0000256" key="5">
    <source>
        <dbReference type="ARBA" id="ARBA00022692"/>
    </source>
</evidence>
<proteinExistence type="predicted"/>
<feature type="transmembrane region" description="Helical" evidence="8">
    <location>
        <begin position="245"/>
        <end position="265"/>
    </location>
</feature>
<dbReference type="InterPro" id="IPR050297">
    <property type="entry name" value="LipidA_mod_glycosyltrf_83"/>
</dbReference>
<feature type="transmembrane region" description="Helical" evidence="8">
    <location>
        <begin position="151"/>
        <end position="170"/>
    </location>
</feature>
<evidence type="ECO:0000256" key="6">
    <source>
        <dbReference type="ARBA" id="ARBA00022989"/>
    </source>
</evidence>